<accession>A0A8R1U9K7</accession>
<keyword evidence="4" id="KW-0472">Membrane</keyword>
<dbReference type="PROSITE" id="PS50850">
    <property type="entry name" value="MFS"/>
    <property type="match status" value="1"/>
</dbReference>
<dbReference type="InterPro" id="IPR005829">
    <property type="entry name" value="Sugar_transporter_CS"/>
</dbReference>
<dbReference type="SUPFAM" id="SSF103473">
    <property type="entry name" value="MFS general substrate transporter"/>
    <property type="match status" value="1"/>
</dbReference>
<dbReference type="PANTHER" id="PTHR23503:SF29">
    <property type="entry name" value="MAJOR FACILITATOR SUPERFAMILY (MFS) PROFILE DOMAIN-CONTAINING PROTEIN"/>
    <property type="match status" value="1"/>
</dbReference>
<dbReference type="EnsemblMetazoa" id="PPA13368.1">
    <property type="protein sequence ID" value="PPA13368.1"/>
    <property type="gene ID" value="WBGene00102922"/>
</dbReference>
<reference evidence="5" key="2">
    <citation type="submission" date="2022-06" db="UniProtKB">
        <authorList>
            <consortium name="EnsemblMetazoa"/>
        </authorList>
    </citation>
    <scope>IDENTIFICATION</scope>
    <source>
        <strain evidence="5">PS312</strain>
    </source>
</reference>
<dbReference type="InterPro" id="IPR020846">
    <property type="entry name" value="MFS_dom"/>
</dbReference>
<keyword evidence="2" id="KW-0812">Transmembrane</keyword>
<dbReference type="InterPro" id="IPR045263">
    <property type="entry name" value="GLUT"/>
</dbReference>
<evidence type="ECO:0000256" key="4">
    <source>
        <dbReference type="ARBA" id="ARBA00023136"/>
    </source>
</evidence>
<dbReference type="Gene3D" id="1.20.1250.20">
    <property type="entry name" value="MFS general substrate transporter like domains"/>
    <property type="match status" value="1"/>
</dbReference>
<dbReference type="Gene3D" id="1.20.1070.10">
    <property type="entry name" value="Rhodopsin 7-helix transmembrane proteins"/>
    <property type="match status" value="1"/>
</dbReference>
<dbReference type="Proteomes" id="UP000005239">
    <property type="component" value="Unassembled WGS sequence"/>
</dbReference>
<proteinExistence type="predicted"/>
<reference evidence="6" key="1">
    <citation type="journal article" date="2008" name="Nat. Genet.">
        <title>The Pristionchus pacificus genome provides a unique perspective on nematode lifestyle and parasitism.</title>
        <authorList>
            <person name="Dieterich C."/>
            <person name="Clifton S.W."/>
            <person name="Schuster L.N."/>
            <person name="Chinwalla A."/>
            <person name="Delehaunty K."/>
            <person name="Dinkelacker I."/>
            <person name="Fulton L."/>
            <person name="Fulton R."/>
            <person name="Godfrey J."/>
            <person name="Minx P."/>
            <person name="Mitreva M."/>
            <person name="Roeseler W."/>
            <person name="Tian H."/>
            <person name="Witte H."/>
            <person name="Yang S.P."/>
            <person name="Wilson R.K."/>
            <person name="Sommer R.J."/>
        </authorList>
    </citation>
    <scope>NUCLEOTIDE SEQUENCE [LARGE SCALE GENOMIC DNA]</scope>
    <source>
        <strain evidence="6">PS312</strain>
    </source>
</reference>
<keyword evidence="3" id="KW-1133">Transmembrane helix</keyword>
<name>A0A2A6CWN8_PRIPA</name>
<keyword evidence="6" id="KW-1185">Reference proteome</keyword>
<dbReference type="OrthoDB" id="4142200at2759"/>
<dbReference type="Pfam" id="PF10317">
    <property type="entry name" value="7TM_GPCR_Srd"/>
    <property type="match status" value="1"/>
</dbReference>
<accession>A0A2A6CWN8</accession>
<evidence type="ECO:0000256" key="2">
    <source>
        <dbReference type="ARBA" id="ARBA00022692"/>
    </source>
</evidence>
<gene>
    <name evidence="5" type="primary">WBGene00102922</name>
</gene>
<comment type="subcellular location">
    <subcellularLocation>
        <location evidence="1">Membrane</location>
        <topology evidence="1">Multi-pass membrane protein</topology>
    </subcellularLocation>
</comment>
<evidence type="ECO:0000313" key="6">
    <source>
        <dbReference type="Proteomes" id="UP000005239"/>
    </source>
</evidence>
<dbReference type="GO" id="GO:0016020">
    <property type="term" value="C:membrane"/>
    <property type="evidence" value="ECO:0000318"/>
    <property type="project" value="GO_Central"/>
</dbReference>
<dbReference type="InterPro" id="IPR005828">
    <property type="entry name" value="MFS_sugar_transport-like"/>
</dbReference>
<dbReference type="InterPro" id="IPR019421">
    <property type="entry name" value="7TM_GPCR_serpentine_rcpt_Srd"/>
</dbReference>
<evidence type="ECO:0000313" key="5">
    <source>
        <dbReference type="EnsemblMetazoa" id="PPA13368.1"/>
    </source>
</evidence>
<organism evidence="5 6">
    <name type="scientific">Pristionchus pacificus</name>
    <name type="common">Parasitic nematode worm</name>
    <dbReference type="NCBI Taxonomy" id="54126"/>
    <lineage>
        <taxon>Eukaryota</taxon>
        <taxon>Metazoa</taxon>
        <taxon>Ecdysozoa</taxon>
        <taxon>Nematoda</taxon>
        <taxon>Chromadorea</taxon>
        <taxon>Rhabditida</taxon>
        <taxon>Rhabditina</taxon>
        <taxon>Diplogasteromorpha</taxon>
        <taxon>Diplogasteroidea</taxon>
        <taxon>Neodiplogasteridae</taxon>
        <taxon>Pristionchus</taxon>
    </lineage>
</organism>
<dbReference type="AlphaFoldDB" id="A0A2A6CWN8"/>
<dbReference type="Pfam" id="PF00083">
    <property type="entry name" value="Sugar_tr"/>
    <property type="match status" value="1"/>
</dbReference>
<dbReference type="InterPro" id="IPR036259">
    <property type="entry name" value="MFS_trans_sf"/>
</dbReference>
<evidence type="ECO:0000256" key="3">
    <source>
        <dbReference type="ARBA" id="ARBA00022989"/>
    </source>
</evidence>
<protein>
    <submittedName>
        <fullName evidence="5">G protein-coupled receptor</fullName>
    </submittedName>
</protein>
<dbReference type="PANTHER" id="PTHR23503">
    <property type="entry name" value="SOLUTE CARRIER FAMILY 2"/>
    <property type="match status" value="1"/>
</dbReference>
<dbReference type="GO" id="GO:0015149">
    <property type="term" value="F:hexose transmembrane transporter activity"/>
    <property type="evidence" value="ECO:0000318"/>
    <property type="project" value="GO_Central"/>
</dbReference>
<dbReference type="GO" id="GO:0015749">
    <property type="term" value="P:monosaccharide transmembrane transport"/>
    <property type="evidence" value="ECO:0000318"/>
    <property type="project" value="GO_Central"/>
</dbReference>
<sequence length="913" mass="101312">MTSTVRLLAICCAVSFSANWQYAYSSTYLNTPVLQFKNYLNESFNGSLNDESYVHVWDLVQNIWFIGFFLGIWLSPVLNDRLGRKKGLLIANSTNFLAAIVQFVGVWQELPVLLIIGRAVASVATAVAFQAVILYLQESPPTALRGSASYCSEVIFAAMCIVGMMLGTDLLLGQKLPWLLAVNIIPCAISILIVILVPETPKFLLIRKKDRKSAEAAIRFHHGSDADVASVVEELLHEADEDSHAAHSFRDFLVIAKEPHLRKIVILSSSAMQITVSFWGAIYNSTQFMMDLDCSDVVATWSSTIMAAIYFIGTLIGSQLIDRIGRRTLLLPCSLASIICWTAFTISFYLQKMADGWKYLGIVSLMCFAIAYGTGIGAIAWFISSELAPQRYRSLIQSICYTINTIILVAMTFALLPMYTSSIGASTFLILYCAPSLICLGYLTWQLPETKGRPTHEILHELKISSGSLARIATEDIIHEMHTPIAMTIAHFIICLIGMFTNATLFIIALTKTPKVMKTYGSVLATLAVVDFSVALSSGMTFAKNRRQSMTFAMFCLLFLSREQTLICRVEILEIYALTSPSNYFGSFLLSIHLFAVALGGHADFAYNITFCFCYRMTTPILLTIIHYIICPFGMLSNSTLLYISATKSPKEMKTYGTVLGTSAVVDFLVAVSSCLTFAKVEILEIYALTGICNYFGSFALTIHLFGVAICGHAFFAYNITLCFCFRLYAIRKGVPSKRATYTALAVCLLPNVVNVFYFASSDFIHGEEIVPELLRLNRTVIPEWTYFGISKAWFNPELPHITVYRDKIGFRTWSSIFMIVIPFPVAYLTIMMVFLQIQSALKAAASSMSSKTKEAHVEIIKCFELVVSIHPLTCLYFVRPYRIAISRSLGNASATTIQKSSQSNTSGKKVTA</sequence>
<dbReference type="PROSITE" id="PS00216">
    <property type="entry name" value="SUGAR_TRANSPORT_1"/>
    <property type="match status" value="1"/>
</dbReference>
<evidence type="ECO:0000256" key="1">
    <source>
        <dbReference type="ARBA" id="ARBA00004141"/>
    </source>
</evidence>